<gene>
    <name evidence="2" type="ORF">BALAC2494_01659</name>
</gene>
<name>A0A806FXM8_BIFAN</name>
<reference evidence="2 3" key="1">
    <citation type="journal article" date="2011" name="J. Bacteriol.">
        <title>Genome Sequence of the Probiotic Strain Bifidobacterium animalis subsp. lactis CNCM I-2494.</title>
        <authorList>
            <person name="Chervaux C."/>
            <person name="Grimaldi C."/>
            <person name="Bolotin A."/>
            <person name="Quinquis B."/>
            <person name="Legrain-Raspaud S."/>
            <person name="van Hylckama Vlieg J.E."/>
            <person name="Denariaz G."/>
            <person name="Smokvina T."/>
        </authorList>
    </citation>
    <scope>NUCLEOTIDE SEQUENCE [LARGE SCALE GENOMIC DNA]</scope>
    <source>
        <strain evidence="2 3">CNCM I-2494</strain>
    </source>
</reference>
<evidence type="ECO:0000313" key="3">
    <source>
        <dbReference type="Proteomes" id="UP000008394"/>
    </source>
</evidence>
<dbReference type="AlphaFoldDB" id="A0A806FXM8"/>
<sequence>MVWTRHRAPQRYAATHGAAGESAHARANCRPSRRVQSANVGVKNT</sequence>
<dbReference type="Proteomes" id="UP000008394">
    <property type="component" value="Chromosome"/>
</dbReference>
<organism evidence="2 3">
    <name type="scientific">Bifidobacterium animalis subsp. lactis CNCM I-2494</name>
    <dbReference type="NCBI Taxonomy" id="1042403"/>
    <lineage>
        <taxon>Bacteria</taxon>
        <taxon>Bacillati</taxon>
        <taxon>Actinomycetota</taxon>
        <taxon>Actinomycetes</taxon>
        <taxon>Bifidobacteriales</taxon>
        <taxon>Bifidobacteriaceae</taxon>
        <taxon>Bifidobacterium</taxon>
    </lineage>
</organism>
<feature type="region of interest" description="Disordered" evidence="1">
    <location>
        <begin position="1"/>
        <end position="45"/>
    </location>
</feature>
<dbReference type="EMBL" id="CP002915">
    <property type="protein sequence ID" value="AEK31032.1"/>
    <property type="molecule type" value="Genomic_DNA"/>
</dbReference>
<proteinExistence type="predicted"/>
<protein>
    <submittedName>
        <fullName evidence="2">Uncharacterized protein</fullName>
    </submittedName>
</protein>
<dbReference type="KEGG" id="bnm:BALAC2494_01659"/>
<feature type="compositionally biased region" description="Polar residues" evidence="1">
    <location>
        <begin position="34"/>
        <end position="45"/>
    </location>
</feature>
<evidence type="ECO:0000256" key="1">
    <source>
        <dbReference type="SAM" id="MobiDB-lite"/>
    </source>
</evidence>
<evidence type="ECO:0000313" key="2">
    <source>
        <dbReference type="EMBL" id="AEK31032.1"/>
    </source>
</evidence>
<accession>A0A806FXM8</accession>